<feature type="region of interest" description="Disordered" evidence="2">
    <location>
        <begin position="348"/>
        <end position="386"/>
    </location>
</feature>
<dbReference type="Pfam" id="PF08782">
    <property type="entry name" value="c-SKI_SMAD_bind"/>
    <property type="match status" value="1"/>
</dbReference>
<evidence type="ECO:0000313" key="4">
    <source>
        <dbReference type="Proteomes" id="UP000695000"/>
    </source>
</evidence>
<dbReference type="SMART" id="SM01046">
    <property type="entry name" value="c-SKI_SMAD_bind"/>
    <property type="match status" value="1"/>
</dbReference>
<sequence>MMEVTSHLKTVLKSYQHSATKSLQGPGLITAKAELPDVEDIDFVQPQPFPIQQMPILTTADKTSSERSETILEGEPISCFIVGGEKRLCLPQVLNSVLRNFSLNQINQECDTLRIYCSRCTRDQLNVLKDHGILPSVAHSCGLITKTDAERLCSALLHVSSATPTAAVIPREGGLRFTVYHECFGKCRALCFPEMYTGVTATCIECLQCHRWLSPQQFVCHVHANLENCTVHWGFDSSNWRSYILVHEEQPNHKQYTQYLDIMKEQYVGKTPFAQSDFTNHKRKMMHSSEKLIKQEDVPPPIKKNKVEYIPLPMMHQNQSIYFQYIDTMIPPSLKQSKIREMMSTNNGYRPAALPPPPAANQTSLRRHYSEGGGGGYQPNVALAPATPKKHRYIKPSSYKQEEVSSSMQKEIKVERIEDERQTQQRSPDSHNVIDSTVSVVQSTGKMLTRYNSEIELSTDTDDTASESSDCTDKFEEVVKSVIDKDLQHLLQKIFRRMSKERALSMAEAKEKNVRIMELELKLERLQKDMQDSEDRLKITPSPPSTPPLIDEKPIKRETVVAATVPSDARSETSPPPVTTTTTLPQPSPPPPPLDNDVEPASSPAKTSVITTAQETGGGCGETANALSPPPPE</sequence>
<feature type="region of interest" description="Disordered" evidence="2">
    <location>
        <begin position="531"/>
        <end position="633"/>
    </location>
</feature>
<dbReference type="Gene3D" id="3.10.390.10">
    <property type="entry name" value="SAND domain-like"/>
    <property type="match status" value="1"/>
</dbReference>
<organism evidence="4 5">
    <name type="scientific">Nicrophorus vespilloides</name>
    <name type="common">Boreal carrion beetle</name>
    <dbReference type="NCBI Taxonomy" id="110193"/>
    <lineage>
        <taxon>Eukaryota</taxon>
        <taxon>Metazoa</taxon>
        <taxon>Ecdysozoa</taxon>
        <taxon>Arthropoda</taxon>
        <taxon>Hexapoda</taxon>
        <taxon>Insecta</taxon>
        <taxon>Pterygota</taxon>
        <taxon>Neoptera</taxon>
        <taxon>Endopterygota</taxon>
        <taxon>Coleoptera</taxon>
        <taxon>Polyphaga</taxon>
        <taxon>Staphyliniformia</taxon>
        <taxon>Silphidae</taxon>
        <taxon>Nicrophorinae</taxon>
        <taxon>Nicrophorus</taxon>
    </lineage>
</organism>
<evidence type="ECO:0000313" key="5">
    <source>
        <dbReference type="RefSeq" id="XP_017782491.1"/>
    </source>
</evidence>
<dbReference type="InterPro" id="IPR023216">
    <property type="entry name" value="Tscrpt_reg_SKI_SnoN"/>
</dbReference>
<protein>
    <submittedName>
        <fullName evidence="5">Ski oncogene</fullName>
    </submittedName>
</protein>
<feature type="domain" description="c-SKI SMAD4-binding" evidence="3">
    <location>
        <begin position="177"/>
        <end position="268"/>
    </location>
</feature>
<dbReference type="InterPro" id="IPR003380">
    <property type="entry name" value="SKI/SNO/DAC"/>
</dbReference>
<dbReference type="Proteomes" id="UP000695000">
    <property type="component" value="Unplaced"/>
</dbReference>
<accession>A0ABM1N6P1</accession>
<feature type="region of interest" description="Disordered" evidence="2">
    <location>
        <begin position="415"/>
        <end position="434"/>
    </location>
</feature>
<dbReference type="SUPFAM" id="SSF63763">
    <property type="entry name" value="SAND domain-like"/>
    <property type="match status" value="1"/>
</dbReference>
<dbReference type="Pfam" id="PF02437">
    <property type="entry name" value="Ski_Sno_DHD"/>
    <property type="match status" value="1"/>
</dbReference>
<evidence type="ECO:0000256" key="2">
    <source>
        <dbReference type="SAM" id="MobiDB-lite"/>
    </source>
</evidence>
<proteinExistence type="inferred from homology"/>
<feature type="compositionally biased region" description="Polar residues" evidence="2">
    <location>
        <begin position="604"/>
        <end position="615"/>
    </location>
</feature>
<dbReference type="Gene3D" id="3.10.260.20">
    <property type="entry name" value="Ski"/>
    <property type="match status" value="1"/>
</dbReference>
<dbReference type="GeneID" id="108566890"/>
<dbReference type="PANTHER" id="PTHR10005:SF25">
    <property type="entry name" value="SNO ONCOGENE, ISOFORM B"/>
    <property type="match status" value="1"/>
</dbReference>
<keyword evidence="4" id="KW-1185">Reference proteome</keyword>
<reference evidence="5" key="1">
    <citation type="submission" date="2025-08" db="UniProtKB">
        <authorList>
            <consortium name="RefSeq"/>
        </authorList>
    </citation>
    <scope>IDENTIFICATION</scope>
    <source>
        <tissue evidence="5">Whole Larva</tissue>
    </source>
</reference>
<evidence type="ECO:0000256" key="1">
    <source>
        <dbReference type="ARBA" id="ARBA00009513"/>
    </source>
</evidence>
<dbReference type="InterPro" id="IPR014890">
    <property type="entry name" value="c-SKI_SMAD4-bd_dom"/>
</dbReference>
<evidence type="ECO:0000259" key="3">
    <source>
        <dbReference type="SMART" id="SM01046"/>
    </source>
</evidence>
<dbReference type="RefSeq" id="XP_017782491.1">
    <property type="nucleotide sequence ID" value="XM_017927002.1"/>
</dbReference>
<gene>
    <name evidence="5" type="primary">LOC108566890</name>
</gene>
<dbReference type="SUPFAM" id="SSF46955">
    <property type="entry name" value="Putative DNA-binding domain"/>
    <property type="match status" value="1"/>
</dbReference>
<feature type="compositionally biased region" description="Basic and acidic residues" evidence="2">
    <location>
        <begin position="550"/>
        <end position="559"/>
    </location>
</feature>
<dbReference type="CDD" id="cd21079">
    <property type="entry name" value="DHD_Ski_Sno"/>
    <property type="match status" value="1"/>
</dbReference>
<name>A0ABM1N6P1_NICVS</name>
<dbReference type="InterPro" id="IPR009061">
    <property type="entry name" value="DNA-bd_dom_put_sf"/>
</dbReference>
<dbReference type="PANTHER" id="PTHR10005">
    <property type="entry name" value="SKI ONCOGENE-RELATED"/>
    <property type="match status" value="1"/>
</dbReference>
<comment type="similarity">
    <text evidence="1">Belongs to the SKI family.</text>
</comment>
<dbReference type="InterPro" id="IPR037000">
    <property type="entry name" value="Ski_DNA-bd_sf"/>
</dbReference>
<dbReference type="InterPro" id="IPR010919">
    <property type="entry name" value="SAND-like_dom_sf"/>
</dbReference>